<sequence length="61" mass="6313">MKWARNRSGKEHGNDDDQCGKTTVAGHKIVGNSGNQPLSGRVNNSAGDNAGGITTEAHTHG</sequence>
<comment type="caution">
    <text evidence="2">The sequence shown here is derived from an EMBL/GenBank/DDBJ whole genome shotgun (WGS) entry which is preliminary data.</text>
</comment>
<organism evidence="2">
    <name type="scientific">bioreactor metagenome</name>
    <dbReference type="NCBI Taxonomy" id="1076179"/>
    <lineage>
        <taxon>unclassified sequences</taxon>
        <taxon>metagenomes</taxon>
        <taxon>ecological metagenomes</taxon>
    </lineage>
</organism>
<gene>
    <name evidence="2" type="ORF">SDC9_183194</name>
</gene>
<proteinExistence type="predicted"/>
<name>A0A645HB12_9ZZZZ</name>
<feature type="compositionally biased region" description="Polar residues" evidence="1">
    <location>
        <begin position="32"/>
        <end position="47"/>
    </location>
</feature>
<feature type="compositionally biased region" description="Basic and acidic residues" evidence="1">
    <location>
        <begin position="8"/>
        <end position="19"/>
    </location>
</feature>
<evidence type="ECO:0000313" key="2">
    <source>
        <dbReference type="EMBL" id="MPN35696.1"/>
    </source>
</evidence>
<dbReference type="EMBL" id="VSSQ01089456">
    <property type="protein sequence ID" value="MPN35696.1"/>
    <property type="molecule type" value="Genomic_DNA"/>
</dbReference>
<dbReference type="AlphaFoldDB" id="A0A645HB12"/>
<accession>A0A645HB12</accession>
<evidence type="ECO:0000256" key="1">
    <source>
        <dbReference type="SAM" id="MobiDB-lite"/>
    </source>
</evidence>
<feature type="region of interest" description="Disordered" evidence="1">
    <location>
        <begin position="1"/>
        <end position="61"/>
    </location>
</feature>
<reference evidence="2" key="1">
    <citation type="submission" date="2019-08" db="EMBL/GenBank/DDBJ databases">
        <authorList>
            <person name="Kucharzyk K."/>
            <person name="Murdoch R.W."/>
            <person name="Higgins S."/>
            <person name="Loffler F."/>
        </authorList>
    </citation>
    <scope>NUCLEOTIDE SEQUENCE</scope>
</reference>
<protein>
    <submittedName>
        <fullName evidence="2">Uncharacterized protein</fullName>
    </submittedName>
</protein>